<dbReference type="AlphaFoldDB" id="A0A679JE07"/>
<name>A0A679JE07_9HYPH</name>
<accession>A0A679JE07</accession>
<evidence type="ECO:0000256" key="1">
    <source>
        <dbReference type="SAM" id="MobiDB-lite"/>
    </source>
</evidence>
<sequence>MRSVHTAIDNVVPFRRPGRPQPQPPVVSPSLAARRVDQRALMDAVYASGTLAVAAGDRETKLIAARLQVYGFLTVEELREDSVLRRLRPSEAIRAQVDRPWRLSKAAYGSGLSVTVPAADDFLFDSSAGASA</sequence>
<reference evidence="2" key="1">
    <citation type="submission" date="2019-12" db="EMBL/GenBank/DDBJ databases">
        <authorList>
            <person name="Cremers G."/>
        </authorList>
    </citation>
    <scope>NUCLEOTIDE SEQUENCE</scope>
    <source>
        <strain evidence="2">Mbul1</strain>
    </source>
</reference>
<feature type="region of interest" description="Disordered" evidence="1">
    <location>
        <begin position="1"/>
        <end position="28"/>
    </location>
</feature>
<protein>
    <submittedName>
        <fullName evidence="2">Uncharacterized protein</fullName>
    </submittedName>
</protein>
<proteinExistence type="predicted"/>
<dbReference type="EMBL" id="LR743504">
    <property type="protein sequence ID" value="CAA2106971.1"/>
    <property type="molecule type" value="Genomic_DNA"/>
</dbReference>
<organism evidence="2">
    <name type="scientific">Methylobacterium bullatum</name>
    <dbReference type="NCBI Taxonomy" id="570505"/>
    <lineage>
        <taxon>Bacteria</taxon>
        <taxon>Pseudomonadati</taxon>
        <taxon>Pseudomonadota</taxon>
        <taxon>Alphaproteobacteria</taxon>
        <taxon>Hyphomicrobiales</taxon>
        <taxon>Methylobacteriaceae</taxon>
        <taxon>Methylobacterium</taxon>
    </lineage>
</organism>
<evidence type="ECO:0000313" key="2">
    <source>
        <dbReference type="EMBL" id="CAA2106971.1"/>
    </source>
</evidence>
<gene>
    <name evidence="2" type="ORF">MBUL_03930</name>
</gene>